<gene>
    <name evidence="3" type="ORF">KPL78_29620</name>
</gene>
<dbReference type="NCBIfam" id="TIGR01641">
    <property type="entry name" value="phageSPP1_gp7"/>
    <property type="match status" value="1"/>
</dbReference>
<evidence type="ECO:0000256" key="1">
    <source>
        <dbReference type="SAM" id="MobiDB-lite"/>
    </source>
</evidence>
<feature type="region of interest" description="Disordered" evidence="1">
    <location>
        <begin position="181"/>
        <end position="205"/>
    </location>
</feature>
<evidence type="ECO:0000313" key="3">
    <source>
        <dbReference type="EMBL" id="MBW6402042.1"/>
    </source>
</evidence>
<evidence type="ECO:0000259" key="2">
    <source>
        <dbReference type="Pfam" id="PF04233"/>
    </source>
</evidence>
<proteinExistence type="predicted"/>
<protein>
    <submittedName>
        <fullName evidence="3">Minor capsid protein</fullName>
    </submittedName>
</protein>
<feature type="domain" description="Phage head morphogenesis" evidence="2">
    <location>
        <begin position="56"/>
        <end position="172"/>
    </location>
</feature>
<dbReference type="Proteomes" id="UP001196565">
    <property type="component" value="Unassembled WGS sequence"/>
</dbReference>
<comment type="caution">
    <text evidence="3">The sequence shown here is derived from an EMBL/GenBank/DDBJ whole genome shotgun (WGS) entry which is preliminary data.</text>
</comment>
<keyword evidence="4" id="KW-1185">Reference proteome</keyword>
<dbReference type="InterPro" id="IPR006528">
    <property type="entry name" value="Phage_head_morphogenesis_dom"/>
</dbReference>
<dbReference type="RefSeq" id="WP_219766908.1">
    <property type="nucleotide sequence ID" value="NZ_JAHYBZ010000020.1"/>
</dbReference>
<dbReference type="Pfam" id="PF04233">
    <property type="entry name" value="Phage_Mu_F"/>
    <property type="match status" value="1"/>
</dbReference>
<organism evidence="3 4">
    <name type="scientific">Roseomonas alba</name>
    <dbReference type="NCBI Taxonomy" id="2846776"/>
    <lineage>
        <taxon>Bacteria</taxon>
        <taxon>Pseudomonadati</taxon>
        <taxon>Pseudomonadota</taxon>
        <taxon>Alphaproteobacteria</taxon>
        <taxon>Acetobacterales</taxon>
        <taxon>Roseomonadaceae</taxon>
        <taxon>Roseomonas</taxon>
    </lineage>
</organism>
<evidence type="ECO:0000313" key="4">
    <source>
        <dbReference type="Proteomes" id="UP001196565"/>
    </source>
</evidence>
<sequence>MPDIVGGVGLPFREAIAFFAGKANVPTQRWTDVWRAGHSHGFMVAGAATDALLDDFRREVARGIAGETSLHDFRRSFRNIVDRHGWEHNGEPGWRARIIFETNIAMAQSAGEYARLTDPDTLAVFPYWQYVHSGSRHPRQQHLAWNGMILRADDPFWKTHFPPNGWNCRCTVRPVSGRDLQRMGRSGPDNAPPIVTRPWTNPSTGEVEHVPVGIDPGFDYNPGEAWLHPQPRLTAQRRWAEAVPAPPPVPRLAFPEPGAAQPLARAPDPAGEFPTWLRTASAVSKGQRAPSPFLVGEIRPEIRQGWRAATNAAPPEGSTIVVTPNKLSRIVGKDARIGSAQQLGLSPEDIAHLPQHLAQPLAVLRQRDNGNLVYVFRPLNAADARVGKVIVAIDRDVRMPDAAGRHQRFRAPQIISAGLTAPGHLRDAGAYTLLFGKV</sequence>
<reference evidence="3 4" key="1">
    <citation type="submission" date="2021-07" db="EMBL/GenBank/DDBJ databases">
        <authorList>
            <person name="So Y."/>
        </authorList>
    </citation>
    <scope>NUCLEOTIDE SEQUENCE [LARGE SCALE GENOMIC DNA]</scope>
    <source>
        <strain evidence="3 4">HJA6</strain>
    </source>
</reference>
<accession>A0ABS7AI93</accession>
<name>A0ABS7AI93_9PROT</name>
<dbReference type="EMBL" id="JAHYBZ010000020">
    <property type="protein sequence ID" value="MBW6402042.1"/>
    <property type="molecule type" value="Genomic_DNA"/>
</dbReference>